<dbReference type="InterPro" id="IPR002012">
    <property type="entry name" value="GnRH"/>
</dbReference>
<feature type="region of interest" description="Disordered" evidence="4">
    <location>
        <begin position="26"/>
        <end position="61"/>
    </location>
</feature>
<dbReference type="AlphaFoldDB" id="A0A8E2DRD5"/>
<keyword evidence="3" id="KW-0964">Secreted</keyword>
<evidence type="ECO:0000256" key="3">
    <source>
        <dbReference type="ARBA" id="ARBA00022525"/>
    </source>
</evidence>
<accession>A0A8E2DRD5</accession>
<feature type="compositionally biased region" description="Pro residues" evidence="4">
    <location>
        <begin position="30"/>
        <end position="53"/>
    </location>
</feature>
<evidence type="ECO:0000256" key="4">
    <source>
        <dbReference type="SAM" id="MobiDB-lite"/>
    </source>
</evidence>
<dbReference type="OrthoDB" id="2502001at2759"/>
<dbReference type="PROSITE" id="PS00473">
    <property type="entry name" value="GNRH"/>
    <property type="match status" value="1"/>
</dbReference>
<organism evidence="6 7">
    <name type="scientific">Obba rivulosa</name>
    <dbReference type="NCBI Taxonomy" id="1052685"/>
    <lineage>
        <taxon>Eukaryota</taxon>
        <taxon>Fungi</taxon>
        <taxon>Dikarya</taxon>
        <taxon>Basidiomycota</taxon>
        <taxon>Agaricomycotina</taxon>
        <taxon>Agaricomycetes</taxon>
        <taxon>Polyporales</taxon>
        <taxon>Gelatoporiaceae</taxon>
        <taxon>Obba</taxon>
    </lineage>
</organism>
<dbReference type="GO" id="GO:0005576">
    <property type="term" value="C:extracellular region"/>
    <property type="evidence" value="ECO:0007669"/>
    <property type="project" value="UniProtKB-SubCell"/>
</dbReference>
<dbReference type="EMBL" id="KV722345">
    <property type="protein sequence ID" value="OCH94286.1"/>
    <property type="molecule type" value="Genomic_DNA"/>
</dbReference>
<evidence type="ECO:0000256" key="2">
    <source>
        <dbReference type="ARBA" id="ARBA00010968"/>
    </source>
</evidence>
<gene>
    <name evidence="6" type="ORF">OBBRIDRAFT_747942</name>
</gene>
<keyword evidence="5" id="KW-0732">Signal</keyword>
<feature type="chain" id="PRO_5034150887" evidence="5">
    <location>
        <begin position="20"/>
        <end position="335"/>
    </location>
</feature>
<dbReference type="GO" id="GO:0005179">
    <property type="term" value="F:hormone activity"/>
    <property type="evidence" value="ECO:0007669"/>
    <property type="project" value="InterPro"/>
</dbReference>
<evidence type="ECO:0000313" key="7">
    <source>
        <dbReference type="Proteomes" id="UP000250043"/>
    </source>
</evidence>
<evidence type="ECO:0000256" key="1">
    <source>
        <dbReference type="ARBA" id="ARBA00004613"/>
    </source>
</evidence>
<feature type="signal peptide" evidence="5">
    <location>
        <begin position="1"/>
        <end position="19"/>
    </location>
</feature>
<comment type="similarity">
    <text evidence="2">Belongs to the GnRH family.</text>
</comment>
<dbReference type="Proteomes" id="UP000250043">
    <property type="component" value="Unassembled WGS sequence"/>
</dbReference>
<comment type="subcellular location">
    <subcellularLocation>
        <location evidence="1">Secreted</location>
    </subcellularLocation>
</comment>
<protein>
    <submittedName>
        <fullName evidence="6">Uncharacterized protein</fullName>
    </submittedName>
</protein>
<reference evidence="6 7" key="1">
    <citation type="submission" date="2016-07" db="EMBL/GenBank/DDBJ databases">
        <title>Draft genome of the white-rot fungus Obba rivulosa 3A-2.</title>
        <authorList>
            <consortium name="DOE Joint Genome Institute"/>
            <person name="Miettinen O."/>
            <person name="Riley R."/>
            <person name="Acob R."/>
            <person name="Barry K."/>
            <person name="Cullen D."/>
            <person name="De Vries R."/>
            <person name="Hainaut M."/>
            <person name="Hatakka A."/>
            <person name="Henrissat B."/>
            <person name="Hilden K."/>
            <person name="Kuo R."/>
            <person name="Labutti K."/>
            <person name="Lipzen A."/>
            <person name="Makela M.R."/>
            <person name="Sandor L."/>
            <person name="Spatafora J.W."/>
            <person name="Grigoriev I.V."/>
            <person name="Hibbett D.S."/>
        </authorList>
    </citation>
    <scope>NUCLEOTIDE SEQUENCE [LARGE SCALE GENOMIC DNA]</scope>
    <source>
        <strain evidence="6 7">3A-2</strain>
    </source>
</reference>
<feature type="compositionally biased region" description="Basic residues" evidence="4">
    <location>
        <begin position="325"/>
        <end position="335"/>
    </location>
</feature>
<sequence>MFPPRMLLPALLCAASASAQYYSAGWSPGQPVPAPEPEYSPPPFDPVAAPPQPTRQSPAPAGAGSLFDVNRLLTSGPVAGLFEKVGVNISERLAQANVSLWDERVPLITDDNYEELIVREPLSAEDEAQRVWFLVITASAGQQSGMSKITDDQFDAAYNLTLIEDDLPNVRWGRIDYINVTYITTKWSVWQAPYLVVLTDRGQTLRFYKTTQVRLKPELIREFLKEEGWRQTPPWQSTFAPGGKREFVLHYYGLLLKTVYDVLVRVPKWLLMIGTGAVASVVMRLMHRDPPKQPLQVTPAAATATPSITVAVPEANTATPSPMKGKAKQRKTAKK</sequence>
<keyword evidence="7" id="KW-1185">Reference proteome</keyword>
<name>A0A8E2DRD5_9APHY</name>
<evidence type="ECO:0000256" key="5">
    <source>
        <dbReference type="SAM" id="SignalP"/>
    </source>
</evidence>
<evidence type="ECO:0000313" key="6">
    <source>
        <dbReference type="EMBL" id="OCH94286.1"/>
    </source>
</evidence>
<feature type="region of interest" description="Disordered" evidence="4">
    <location>
        <begin position="311"/>
        <end position="335"/>
    </location>
</feature>
<proteinExistence type="inferred from homology"/>